<evidence type="ECO:0000256" key="8">
    <source>
        <dbReference type="ARBA" id="ARBA00023306"/>
    </source>
</evidence>
<dbReference type="Gene3D" id="3.90.190.20">
    <property type="entry name" value="Mur ligase, C-terminal domain"/>
    <property type="match status" value="1"/>
</dbReference>
<keyword evidence="8 9" id="KW-0131">Cell cycle</keyword>
<dbReference type="Gene3D" id="3.40.50.720">
    <property type="entry name" value="NAD(P)-binding Rossmann-like Domain"/>
    <property type="match status" value="1"/>
</dbReference>
<evidence type="ECO:0000313" key="11">
    <source>
        <dbReference type="EMBL" id="PZQ44440.1"/>
    </source>
</evidence>
<dbReference type="SUPFAM" id="SSF53244">
    <property type="entry name" value="MurD-like peptide ligases, peptide-binding domain"/>
    <property type="match status" value="1"/>
</dbReference>
<dbReference type="GO" id="GO:0004326">
    <property type="term" value="F:tetrahydrofolylpolyglutamate synthase activity"/>
    <property type="evidence" value="ECO:0007669"/>
    <property type="project" value="InterPro"/>
</dbReference>
<dbReference type="HAMAP" id="MF_00639">
    <property type="entry name" value="MurD"/>
    <property type="match status" value="1"/>
</dbReference>
<dbReference type="AlphaFoldDB" id="A0A2W5PZE4"/>
<dbReference type="InterPro" id="IPR036615">
    <property type="entry name" value="Mur_ligase_C_dom_sf"/>
</dbReference>
<dbReference type="UniPathway" id="UPA00219"/>
<dbReference type="PANTHER" id="PTHR43692:SF1">
    <property type="entry name" value="UDP-N-ACETYLMURAMOYLALANINE--D-GLUTAMATE LIGASE"/>
    <property type="match status" value="1"/>
</dbReference>
<dbReference type="InterPro" id="IPR013221">
    <property type="entry name" value="Mur_ligase_cen"/>
</dbReference>
<evidence type="ECO:0000259" key="10">
    <source>
        <dbReference type="Pfam" id="PF08245"/>
    </source>
</evidence>
<dbReference type="Pfam" id="PF08245">
    <property type="entry name" value="Mur_ligase_M"/>
    <property type="match status" value="1"/>
</dbReference>
<evidence type="ECO:0000256" key="3">
    <source>
        <dbReference type="ARBA" id="ARBA00022490"/>
    </source>
</evidence>
<dbReference type="EMBL" id="QFQB01000092">
    <property type="protein sequence ID" value="PZQ44440.1"/>
    <property type="molecule type" value="Genomic_DNA"/>
</dbReference>
<dbReference type="Proteomes" id="UP000249417">
    <property type="component" value="Unassembled WGS sequence"/>
</dbReference>
<comment type="similarity">
    <text evidence="9">Belongs to the MurCDEF family.</text>
</comment>
<protein>
    <recommendedName>
        <fullName evidence="9">UDP-N-acetylmuramoylalanine--D-glutamate ligase</fullName>
        <ecNumber evidence="9">6.3.2.9</ecNumber>
    </recommendedName>
    <alternativeName>
        <fullName evidence="9">D-glutamic acid-adding enzyme</fullName>
    </alternativeName>
    <alternativeName>
        <fullName evidence="9">UDP-N-acetylmuramoyl-L-alanyl-D-glutamate synthetase</fullName>
    </alternativeName>
</protein>
<keyword evidence="5 9" id="KW-0132">Cell division</keyword>
<keyword evidence="9" id="KW-0573">Peptidoglycan synthesis</keyword>
<dbReference type="InterPro" id="IPR036565">
    <property type="entry name" value="Mur-like_cat_sf"/>
</dbReference>
<sequence>MIDTQPYVRTLQGKPVAVLGLGVSGLATAKALIKGGAQVLVWDDKDDAREKALDEGFNLLNFAVEGLEGYGALVMAPGIPLTHPAPHPAAVRAKEANVEIIGDLEILHRSGHTCKVVGITGTNGKSTTTALVTHILNESGKHAIAAGNIGTPVLMLDLPPRETVLVLEISSYQMDLCPSFRPDIAVLLNISPDHLDRHGGMDGYALSKERMMEGGGTAICAVDDAPTLAIYDRISKTDTRHVIPVSFKKELTGGVYIKDGQLMDAIDGEAVAIGNATDLPALPGTHNGQNLCASYAVCKTLGVAPEDILKYARTYAGLPHRQHTARIINGIAYVNDSKGTNADATVRALSCYSNVYLIAGGRAKEGGLNGIEIYADRLRHVFLIGEAAEDFAVWLKKLGIPHDISGTLDVAVLSAHKMAQDNRGQPGGASTVLLSPACASWDQFRNFEHRGEVFTNLVNALSEDVPS</sequence>
<feature type="domain" description="Mur ligase central" evidence="10">
    <location>
        <begin position="119"/>
        <end position="297"/>
    </location>
</feature>
<dbReference type="PANTHER" id="PTHR43692">
    <property type="entry name" value="UDP-N-ACETYLMURAMOYLALANINE--D-GLUTAMATE LIGASE"/>
    <property type="match status" value="1"/>
</dbReference>
<name>A0A2W5PZE4_9BACT</name>
<evidence type="ECO:0000256" key="9">
    <source>
        <dbReference type="HAMAP-Rule" id="MF_00639"/>
    </source>
</evidence>
<organism evidence="11 12">
    <name type="scientific">Micavibrio aeruginosavorus</name>
    <dbReference type="NCBI Taxonomy" id="349221"/>
    <lineage>
        <taxon>Bacteria</taxon>
        <taxon>Pseudomonadati</taxon>
        <taxon>Bdellovibrionota</taxon>
        <taxon>Bdellovibrionia</taxon>
        <taxon>Bdellovibrionales</taxon>
        <taxon>Pseudobdellovibrionaceae</taxon>
        <taxon>Micavibrio</taxon>
    </lineage>
</organism>
<keyword evidence="3 9" id="KW-0963">Cytoplasm</keyword>
<comment type="subcellular location">
    <subcellularLocation>
        <location evidence="1 9">Cytoplasm</location>
    </subcellularLocation>
</comment>
<dbReference type="GO" id="GO:0071555">
    <property type="term" value="P:cell wall organization"/>
    <property type="evidence" value="ECO:0007669"/>
    <property type="project" value="UniProtKB-KW"/>
</dbReference>
<evidence type="ECO:0000256" key="4">
    <source>
        <dbReference type="ARBA" id="ARBA00022598"/>
    </source>
</evidence>
<dbReference type="Gene3D" id="3.40.1190.10">
    <property type="entry name" value="Mur-like, catalytic domain"/>
    <property type="match status" value="1"/>
</dbReference>
<feature type="binding site" evidence="9">
    <location>
        <begin position="121"/>
        <end position="127"/>
    </location>
    <ligand>
        <name>ATP</name>
        <dbReference type="ChEBI" id="CHEBI:30616"/>
    </ligand>
</feature>
<evidence type="ECO:0000256" key="1">
    <source>
        <dbReference type="ARBA" id="ARBA00004496"/>
    </source>
</evidence>
<evidence type="ECO:0000313" key="12">
    <source>
        <dbReference type="Proteomes" id="UP000249417"/>
    </source>
</evidence>
<dbReference type="InterPro" id="IPR005762">
    <property type="entry name" value="MurD"/>
</dbReference>
<keyword evidence="6 9" id="KW-0547">Nucleotide-binding</keyword>
<dbReference type="Pfam" id="PF21799">
    <property type="entry name" value="MurD-like_N"/>
    <property type="match status" value="1"/>
</dbReference>
<evidence type="ECO:0000256" key="5">
    <source>
        <dbReference type="ARBA" id="ARBA00022618"/>
    </source>
</evidence>
<dbReference type="GO" id="GO:0005524">
    <property type="term" value="F:ATP binding"/>
    <property type="evidence" value="ECO:0007669"/>
    <property type="project" value="UniProtKB-UniRule"/>
</dbReference>
<gene>
    <name evidence="9" type="primary">murD</name>
    <name evidence="11" type="ORF">DI551_10120</name>
</gene>
<keyword evidence="9" id="KW-0961">Cell wall biogenesis/degradation</keyword>
<dbReference type="GO" id="GO:0008360">
    <property type="term" value="P:regulation of cell shape"/>
    <property type="evidence" value="ECO:0007669"/>
    <property type="project" value="UniProtKB-KW"/>
</dbReference>
<dbReference type="GO" id="GO:0009252">
    <property type="term" value="P:peptidoglycan biosynthetic process"/>
    <property type="evidence" value="ECO:0007669"/>
    <property type="project" value="UniProtKB-UniRule"/>
</dbReference>
<evidence type="ECO:0000256" key="6">
    <source>
        <dbReference type="ARBA" id="ARBA00022741"/>
    </source>
</evidence>
<keyword evidence="7 9" id="KW-0067">ATP-binding</keyword>
<proteinExistence type="inferred from homology"/>
<dbReference type="GO" id="GO:0005737">
    <property type="term" value="C:cytoplasm"/>
    <property type="evidence" value="ECO:0007669"/>
    <property type="project" value="UniProtKB-SubCell"/>
</dbReference>
<comment type="catalytic activity">
    <reaction evidence="9">
        <text>UDP-N-acetyl-alpha-D-muramoyl-L-alanine + D-glutamate + ATP = UDP-N-acetyl-alpha-D-muramoyl-L-alanyl-D-glutamate + ADP + phosphate + H(+)</text>
        <dbReference type="Rhea" id="RHEA:16429"/>
        <dbReference type="ChEBI" id="CHEBI:15378"/>
        <dbReference type="ChEBI" id="CHEBI:29986"/>
        <dbReference type="ChEBI" id="CHEBI:30616"/>
        <dbReference type="ChEBI" id="CHEBI:43474"/>
        <dbReference type="ChEBI" id="CHEBI:83898"/>
        <dbReference type="ChEBI" id="CHEBI:83900"/>
        <dbReference type="ChEBI" id="CHEBI:456216"/>
        <dbReference type="EC" id="6.3.2.9"/>
    </reaction>
</comment>
<dbReference type="EC" id="6.3.2.9" evidence="9"/>
<dbReference type="SUPFAM" id="SSF51984">
    <property type="entry name" value="MurCD N-terminal domain"/>
    <property type="match status" value="1"/>
</dbReference>
<dbReference type="InterPro" id="IPR018109">
    <property type="entry name" value="Folylpolyglutamate_synth_CS"/>
</dbReference>
<dbReference type="GO" id="GO:0051301">
    <property type="term" value="P:cell division"/>
    <property type="evidence" value="ECO:0007669"/>
    <property type="project" value="UniProtKB-KW"/>
</dbReference>
<comment type="caution">
    <text evidence="11">The sequence shown here is derived from an EMBL/GenBank/DDBJ whole genome shotgun (WGS) entry which is preliminary data.</text>
</comment>
<keyword evidence="9" id="KW-0133">Cell shape</keyword>
<evidence type="ECO:0000256" key="7">
    <source>
        <dbReference type="ARBA" id="ARBA00022840"/>
    </source>
</evidence>
<dbReference type="SUPFAM" id="SSF53623">
    <property type="entry name" value="MurD-like peptide ligases, catalytic domain"/>
    <property type="match status" value="1"/>
</dbReference>
<comment type="function">
    <text evidence="9">Cell wall formation. Catalyzes the addition of glutamate to the nucleotide precursor UDP-N-acetylmuramoyl-L-alanine (UMA).</text>
</comment>
<dbReference type="GO" id="GO:0008764">
    <property type="term" value="F:UDP-N-acetylmuramoylalanine-D-glutamate ligase activity"/>
    <property type="evidence" value="ECO:0007669"/>
    <property type="project" value="UniProtKB-UniRule"/>
</dbReference>
<comment type="pathway">
    <text evidence="2 9">Cell wall biogenesis; peptidoglycan biosynthesis.</text>
</comment>
<dbReference type="PROSITE" id="PS01011">
    <property type="entry name" value="FOLYLPOLYGLU_SYNT_1"/>
    <property type="match status" value="1"/>
</dbReference>
<accession>A0A2W5PZE4</accession>
<keyword evidence="4 9" id="KW-0436">Ligase</keyword>
<dbReference type="NCBIfam" id="TIGR01087">
    <property type="entry name" value="murD"/>
    <property type="match status" value="1"/>
</dbReference>
<evidence type="ECO:0000256" key="2">
    <source>
        <dbReference type="ARBA" id="ARBA00004752"/>
    </source>
</evidence>
<reference evidence="11 12" key="1">
    <citation type="submission" date="2017-08" db="EMBL/GenBank/DDBJ databases">
        <title>Infants hospitalized years apart are colonized by the same room-sourced microbial strains.</title>
        <authorList>
            <person name="Brooks B."/>
            <person name="Olm M.R."/>
            <person name="Firek B.A."/>
            <person name="Baker R."/>
            <person name="Thomas B.C."/>
            <person name="Morowitz M.J."/>
            <person name="Banfield J.F."/>
        </authorList>
    </citation>
    <scope>NUCLEOTIDE SEQUENCE [LARGE SCALE GENOMIC DNA]</scope>
    <source>
        <strain evidence="11">S2_005_002_R2_29</strain>
    </source>
</reference>